<accession>A0ABV1SV95</accession>
<feature type="compositionally biased region" description="Basic and acidic residues" evidence="6">
    <location>
        <begin position="215"/>
        <end position="229"/>
    </location>
</feature>
<feature type="region of interest" description="Disordered" evidence="6">
    <location>
        <begin position="1"/>
        <end position="21"/>
    </location>
</feature>
<evidence type="ECO:0000313" key="9">
    <source>
        <dbReference type="Proteomes" id="UP001496720"/>
    </source>
</evidence>
<dbReference type="InterPro" id="IPR050553">
    <property type="entry name" value="Thioredoxin_ResA/DsbE_sf"/>
</dbReference>
<keyword evidence="3" id="KW-0735">Signal-anchor</keyword>
<evidence type="ECO:0000256" key="6">
    <source>
        <dbReference type="SAM" id="MobiDB-lite"/>
    </source>
</evidence>
<keyword evidence="5" id="KW-0676">Redox-active center</keyword>
<evidence type="ECO:0000256" key="1">
    <source>
        <dbReference type="ARBA" id="ARBA00004196"/>
    </source>
</evidence>
<organism evidence="8 9">
    <name type="scientific">Streptomyces violaceorubidus</name>
    <dbReference type="NCBI Taxonomy" id="284042"/>
    <lineage>
        <taxon>Bacteria</taxon>
        <taxon>Bacillati</taxon>
        <taxon>Actinomycetota</taxon>
        <taxon>Actinomycetes</taxon>
        <taxon>Kitasatosporales</taxon>
        <taxon>Streptomycetaceae</taxon>
        <taxon>Streptomyces</taxon>
    </lineage>
</organism>
<dbReference type="PROSITE" id="PS51352">
    <property type="entry name" value="THIOREDOXIN_2"/>
    <property type="match status" value="1"/>
</dbReference>
<protein>
    <submittedName>
        <fullName evidence="8">TlpA disulfide reductase family protein</fullName>
    </submittedName>
</protein>
<reference evidence="8 9" key="1">
    <citation type="submission" date="2024-06" db="EMBL/GenBank/DDBJ databases">
        <title>The Natural Products Discovery Center: Release of the First 8490 Sequenced Strains for Exploring Actinobacteria Biosynthetic Diversity.</title>
        <authorList>
            <person name="Kalkreuter E."/>
            <person name="Kautsar S.A."/>
            <person name="Yang D."/>
            <person name="Bader C.D."/>
            <person name="Teijaro C.N."/>
            <person name="Fluegel L."/>
            <person name="Davis C.M."/>
            <person name="Simpson J.R."/>
            <person name="Lauterbach L."/>
            <person name="Steele A.D."/>
            <person name="Gui C."/>
            <person name="Meng S."/>
            <person name="Li G."/>
            <person name="Viehrig K."/>
            <person name="Ye F."/>
            <person name="Su P."/>
            <person name="Kiefer A.F."/>
            <person name="Nichols A."/>
            <person name="Cepeda A.J."/>
            <person name="Yan W."/>
            <person name="Fan B."/>
            <person name="Jiang Y."/>
            <person name="Adhikari A."/>
            <person name="Zheng C.-J."/>
            <person name="Schuster L."/>
            <person name="Cowan T.M."/>
            <person name="Smanski M.J."/>
            <person name="Chevrette M.G."/>
            <person name="De Carvalho L.P.S."/>
            <person name="Shen B."/>
        </authorList>
    </citation>
    <scope>NUCLEOTIDE SEQUENCE [LARGE SCALE GENOMIC DNA]</scope>
    <source>
        <strain evidence="8 9">NPDC001615</strain>
    </source>
</reference>
<dbReference type="InterPro" id="IPR017937">
    <property type="entry name" value="Thioredoxin_CS"/>
</dbReference>
<keyword evidence="3" id="KW-0812">Transmembrane</keyword>
<evidence type="ECO:0000256" key="2">
    <source>
        <dbReference type="ARBA" id="ARBA00022748"/>
    </source>
</evidence>
<feature type="compositionally biased region" description="Low complexity" evidence="6">
    <location>
        <begin position="10"/>
        <end position="21"/>
    </location>
</feature>
<dbReference type="PROSITE" id="PS00194">
    <property type="entry name" value="THIOREDOXIN_1"/>
    <property type="match status" value="1"/>
</dbReference>
<comment type="caution">
    <text evidence="8">The sequence shown here is derived from an EMBL/GenBank/DDBJ whole genome shotgun (WGS) entry which is preliminary data.</text>
</comment>
<evidence type="ECO:0000256" key="3">
    <source>
        <dbReference type="ARBA" id="ARBA00022968"/>
    </source>
</evidence>
<dbReference type="Pfam" id="PF00578">
    <property type="entry name" value="AhpC-TSA"/>
    <property type="match status" value="1"/>
</dbReference>
<dbReference type="Proteomes" id="UP001496720">
    <property type="component" value="Unassembled WGS sequence"/>
</dbReference>
<evidence type="ECO:0000256" key="5">
    <source>
        <dbReference type="ARBA" id="ARBA00023284"/>
    </source>
</evidence>
<keyword evidence="2" id="KW-0201">Cytochrome c-type biogenesis</keyword>
<keyword evidence="9" id="KW-1185">Reference proteome</keyword>
<feature type="domain" description="Thioredoxin" evidence="7">
    <location>
        <begin position="69"/>
        <end position="215"/>
    </location>
</feature>
<dbReference type="CDD" id="cd02966">
    <property type="entry name" value="TlpA_like_family"/>
    <property type="match status" value="1"/>
</dbReference>
<dbReference type="EMBL" id="JBEOZY010000011">
    <property type="protein sequence ID" value="MER6165635.1"/>
    <property type="molecule type" value="Genomic_DNA"/>
</dbReference>
<sequence>MSAASRAPLRSNRSNRAADARVPVRSRAARAAVGAAAAALLVSACSSGGTSGGGGQTGFVTGSDGIATAKEGERADAPELSGKTVDGGQVDVADYKGKVVVLNVWGSWCPPCRAEAKNFEKVYQDVKDQGVQFVGINTRDTSTGPARAFEKDYGVTYPSLYDPAGRLMLRFEKGTLNPQAVPSTLVIDRDGKVAARTLQALSEEKLRKMLAPYLADEHGKSDKSDDSGKLDQSGGIADSATSEK</sequence>
<dbReference type="SUPFAM" id="SSF52833">
    <property type="entry name" value="Thioredoxin-like"/>
    <property type="match status" value="1"/>
</dbReference>
<evidence type="ECO:0000256" key="4">
    <source>
        <dbReference type="ARBA" id="ARBA00023157"/>
    </source>
</evidence>
<evidence type="ECO:0000313" key="8">
    <source>
        <dbReference type="EMBL" id="MER6165635.1"/>
    </source>
</evidence>
<dbReference type="InterPro" id="IPR000866">
    <property type="entry name" value="AhpC/TSA"/>
</dbReference>
<dbReference type="PANTHER" id="PTHR42852">
    <property type="entry name" value="THIOL:DISULFIDE INTERCHANGE PROTEIN DSBE"/>
    <property type="match status" value="1"/>
</dbReference>
<dbReference type="PANTHER" id="PTHR42852:SF6">
    <property type="entry name" value="THIOL:DISULFIDE INTERCHANGE PROTEIN DSBE"/>
    <property type="match status" value="1"/>
</dbReference>
<dbReference type="InterPro" id="IPR036249">
    <property type="entry name" value="Thioredoxin-like_sf"/>
</dbReference>
<feature type="region of interest" description="Disordered" evidence="6">
    <location>
        <begin position="215"/>
        <end position="244"/>
    </location>
</feature>
<name>A0ABV1SV95_9ACTN</name>
<dbReference type="Gene3D" id="3.40.30.10">
    <property type="entry name" value="Glutaredoxin"/>
    <property type="match status" value="1"/>
</dbReference>
<keyword evidence="4" id="KW-1015">Disulfide bond</keyword>
<comment type="subcellular location">
    <subcellularLocation>
        <location evidence="1">Cell envelope</location>
    </subcellularLocation>
</comment>
<dbReference type="InterPro" id="IPR013766">
    <property type="entry name" value="Thioredoxin_domain"/>
</dbReference>
<dbReference type="RefSeq" id="WP_352147415.1">
    <property type="nucleotide sequence ID" value="NZ_JBEOZY010000011.1"/>
</dbReference>
<evidence type="ECO:0000259" key="7">
    <source>
        <dbReference type="PROSITE" id="PS51352"/>
    </source>
</evidence>
<proteinExistence type="predicted"/>
<gene>
    <name evidence="8" type="ORF">ABT188_13830</name>
</gene>